<dbReference type="GO" id="GO:0016020">
    <property type="term" value="C:membrane"/>
    <property type="evidence" value="ECO:0007669"/>
    <property type="project" value="UniProtKB-SubCell"/>
</dbReference>
<comment type="catalytic activity">
    <reaction evidence="10">
        <text>a 1,2-diacyl-sn-glycerol + ATP = a 1,2-diacyl-sn-glycero-3-phosphate + ADP + H(+)</text>
        <dbReference type="Rhea" id="RHEA:10272"/>
        <dbReference type="ChEBI" id="CHEBI:15378"/>
        <dbReference type="ChEBI" id="CHEBI:17815"/>
        <dbReference type="ChEBI" id="CHEBI:30616"/>
        <dbReference type="ChEBI" id="CHEBI:58608"/>
        <dbReference type="ChEBI" id="CHEBI:456216"/>
        <dbReference type="EC" id="2.7.1.107"/>
    </reaction>
</comment>
<sequence>MEAACLRSPLLAHWAGLVAAACRFLELDCHAAASCDAPWLPLSLAAAVILLAAVAGAAAWRWLAAAQARDGARMVAVSATVLKELRKAAPQQYPGERHMFIAAAEGTLPADPLQPLLCASCLGELSSAAGGPAPAAQACAACGTLAHDGCVRRAGKTCRPLCCGGAADHSRQQHFWQAWGTVLDEESAAADGSPTCLYCQEPAETDGLALAGVVSRRATGGGAGAAAGVEAADGGAADSAALPAVAAAVPDDSGYSSDSESDDEFDARLQRQRWQRRRHRRLASQDIARLDECTLGPNRRSVLPPTAVRLASRSREGSETGLADEAAAAATAAARGGDERGGGGTAVAQKAQQADGSAGAAAAGAAKEPGVGKEAKQDGHKKGSSWWRRLYRNKGLQWSDYRIEQLPPGCKPVLVFVNTKSGPQVGTSLRQCFLRALHPLQVVELPRQKPDAALQLFAPVASHARVLVVGGDGSVAWVLSTLEDIRASQAAAGNPQWKPPPVAVLPLGTGNDLARCLGWGAGHGLWRQEGVSAMLSEVQHAAPLHIDRWNVAFAPPHPEDTPATPRGKLASMLHRGGSLALSGFGHAHQLGSGGGGGGGGGSTAAGAAAAGPPPVIKQMNNYLGIGVDAKVALDFHAMREQLPFFFTSQLGNKFWYTTIGGVDIVSGHALGSSSCVNLAQKLQVVCDGCPVVLPADIEGLLVCNINSYMGGVDLWRNSYSLAGTGMLRRGSSDGGGLGSGSHRHSQQSMMDGKVEIVAVYGSWHLGQLQVGLSRAVRLGQGSEVVISTLKPLPMQVDGEPFVQAPCAVHISRRGQGLVLRRVQSKPLAKMMQALSEVLEESEHRGTITPAQHHALMAELSSRLQPLLLHPA</sequence>
<dbReference type="OrthoDB" id="242257at2759"/>
<dbReference type="AlphaFoldDB" id="A0A2P6U2U2"/>
<evidence type="ECO:0000256" key="2">
    <source>
        <dbReference type="ARBA" id="ARBA00009280"/>
    </source>
</evidence>
<evidence type="ECO:0000256" key="11">
    <source>
        <dbReference type="SAM" id="MobiDB-lite"/>
    </source>
</evidence>
<evidence type="ECO:0000256" key="12">
    <source>
        <dbReference type="SAM" id="Phobius"/>
    </source>
</evidence>
<dbReference type="InterPro" id="IPR001206">
    <property type="entry name" value="Diacylglycerol_kinase_cat_dom"/>
</dbReference>
<comment type="subcellular location">
    <subcellularLocation>
        <location evidence="1">Membrane</location>
    </subcellularLocation>
</comment>
<keyword evidence="6" id="KW-0862">Zinc</keyword>
<evidence type="ECO:0000256" key="6">
    <source>
        <dbReference type="ARBA" id="ARBA00022771"/>
    </source>
</evidence>
<keyword evidence="9 12" id="KW-0472">Membrane</keyword>
<feature type="compositionally biased region" description="Low complexity" evidence="11">
    <location>
        <begin position="346"/>
        <end position="369"/>
    </location>
</feature>
<keyword evidence="3 10" id="KW-0808">Transferase</keyword>
<evidence type="ECO:0000256" key="3">
    <source>
        <dbReference type="ARBA" id="ARBA00022679"/>
    </source>
</evidence>
<evidence type="ECO:0000256" key="9">
    <source>
        <dbReference type="ARBA" id="ARBA00023136"/>
    </source>
</evidence>
<dbReference type="SMART" id="SM00046">
    <property type="entry name" value="DAGKc"/>
    <property type="match status" value="1"/>
</dbReference>
<keyword evidence="16" id="KW-1185">Reference proteome</keyword>
<keyword evidence="5 10" id="KW-0547">Nucleotide-binding</keyword>
<dbReference type="InterPro" id="IPR017438">
    <property type="entry name" value="ATP-NAD_kinase_N"/>
</dbReference>
<feature type="domain" description="Phorbol-ester/DAG-type" evidence="13">
    <location>
        <begin position="97"/>
        <end position="158"/>
    </location>
</feature>
<evidence type="ECO:0000313" key="16">
    <source>
        <dbReference type="Proteomes" id="UP000239899"/>
    </source>
</evidence>
<name>A0A2P6U2U2_CHLSO</name>
<dbReference type="InterPro" id="IPR000756">
    <property type="entry name" value="Diacylglycerol_kin_accessory"/>
</dbReference>
<evidence type="ECO:0000259" key="13">
    <source>
        <dbReference type="PROSITE" id="PS50081"/>
    </source>
</evidence>
<dbReference type="EMBL" id="LHPG02000002">
    <property type="protein sequence ID" value="PRW60630.1"/>
    <property type="molecule type" value="Genomic_DNA"/>
</dbReference>
<keyword evidence="6" id="KW-0479">Metal-binding</keyword>
<accession>A0A2P6U2U2</accession>
<comment type="similarity">
    <text evidence="2 10">Belongs to the eukaryotic diacylglycerol kinase family.</text>
</comment>
<feature type="transmembrane region" description="Helical" evidence="12">
    <location>
        <begin position="44"/>
        <end position="64"/>
    </location>
</feature>
<dbReference type="Pfam" id="PF00609">
    <property type="entry name" value="DAGK_acc"/>
    <property type="match status" value="1"/>
</dbReference>
<feature type="compositionally biased region" description="Basic and acidic residues" evidence="11">
    <location>
        <begin position="370"/>
        <end position="381"/>
    </location>
</feature>
<evidence type="ECO:0000256" key="10">
    <source>
        <dbReference type="RuleBase" id="RU361128"/>
    </source>
</evidence>
<keyword evidence="7 10" id="KW-0418">Kinase</keyword>
<dbReference type="GO" id="GO:0007200">
    <property type="term" value="P:phospholipase C-activating G protein-coupled receptor signaling pathway"/>
    <property type="evidence" value="ECO:0007669"/>
    <property type="project" value="InterPro"/>
</dbReference>
<reference evidence="15 16" key="1">
    <citation type="journal article" date="2018" name="Plant J.">
        <title>Genome sequences of Chlorella sorokiniana UTEX 1602 and Micractinium conductrix SAG 241.80: implications to maltose excretion by a green alga.</title>
        <authorList>
            <person name="Arriola M.B."/>
            <person name="Velmurugan N."/>
            <person name="Zhang Y."/>
            <person name="Plunkett M.H."/>
            <person name="Hondzo H."/>
            <person name="Barney B.M."/>
        </authorList>
    </citation>
    <scope>NUCLEOTIDE SEQUENCE [LARGE SCALE GENOMIC DNA]</scope>
    <source>
        <strain evidence="16">UTEX 1602</strain>
    </source>
</reference>
<evidence type="ECO:0000313" key="15">
    <source>
        <dbReference type="EMBL" id="PRW60630.1"/>
    </source>
</evidence>
<evidence type="ECO:0000256" key="5">
    <source>
        <dbReference type="ARBA" id="ARBA00022741"/>
    </source>
</evidence>
<comment type="caution">
    <text evidence="15">The sequence shown here is derived from an EMBL/GenBank/DDBJ whole genome shotgun (WGS) entry which is preliminary data.</text>
</comment>
<keyword evidence="12" id="KW-0812">Transmembrane</keyword>
<keyword evidence="6" id="KW-0863">Zinc-finger</keyword>
<evidence type="ECO:0000256" key="4">
    <source>
        <dbReference type="ARBA" id="ARBA00022737"/>
    </source>
</evidence>
<dbReference type="GO" id="GO:0005524">
    <property type="term" value="F:ATP binding"/>
    <property type="evidence" value="ECO:0007669"/>
    <property type="project" value="UniProtKB-KW"/>
</dbReference>
<keyword evidence="4" id="KW-0677">Repeat</keyword>
<dbReference type="EC" id="2.7.1.107" evidence="10"/>
<dbReference type="SMART" id="SM00045">
    <property type="entry name" value="DAGKa"/>
    <property type="match status" value="1"/>
</dbReference>
<dbReference type="Gene3D" id="2.60.200.40">
    <property type="match status" value="1"/>
</dbReference>
<evidence type="ECO:0000256" key="8">
    <source>
        <dbReference type="ARBA" id="ARBA00022840"/>
    </source>
</evidence>
<dbReference type="InterPro" id="IPR002219">
    <property type="entry name" value="PKC_DAG/PE"/>
</dbReference>
<proteinExistence type="inferred from homology"/>
<evidence type="ECO:0000256" key="7">
    <source>
        <dbReference type="ARBA" id="ARBA00022777"/>
    </source>
</evidence>
<evidence type="ECO:0000259" key="14">
    <source>
        <dbReference type="PROSITE" id="PS50146"/>
    </source>
</evidence>
<protein>
    <recommendedName>
        <fullName evidence="10">Diacylglycerol kinase</fullName>
        <shortName evidence="10">DAG kinase</shortName>
        <ecNumber evidence="10">2.7.1.107</ecNumber>
    </recommendedName>
</protein>
<feature type="compositionally biased region" description="Low complexity" evidence="11">
    <location>
        <begin position="323"/>
        <end position="335"/>
    </location>
</feature>
<keyword evidence="8 10" id="KW-0067">ATP-binding</keyword>
<dbReference type="PROSITE" id="PS51257">
    <property type="entry name" value="PROKAR_LIPOPROTEIN"/>
    <property type="match status" value="1"/>
</dbReference>
<dbReference type="Pfam" id="PF00781">
    <property type="entry name" value="DAGK_cat"/>
    <property type="match status" value="1"/>
</dbReference>
<dbReference type="GO" id="GO:0004143">
    <property type="term" value="F:ATP-dependent diacylglycerol kinase activity"/>
    <property type="evidence" value="ECO:0007669"/>
    <property type="project" value="UniProtKB-EC"/>
</dbReference>
<dbReference type="SUPFAM" id="SSF111331">
    <property type="entry name" value="NAD kinase/diacylglycerol kinase-like"/>
    <property type="match status" value="1"/>
</dbReference>
<dbReference type="PANTHER" id="PTHR11255">
    <property type="entry name" value="DIACYLGLYCEROL KINASE"/>
    <property type="match status" value="1"/>
</dbReference>
<dbReference type="PROSITE" id="PS50081">
    <property type="entry name" value="ZF_DAG_PE_2"/>
    <property type="match status" value="1"/>
</dbReference>
<dbReference type="PROSITE" id="PS50146">
    <property type="entry name" value="DAGK"/>
    <property type="match status" value="1"/>
</dbReference>
<dbReference type="GO" id="GO:0008270">
    <property type="term" value="F:zinc ion binding"/>
    <property type="evidence" value="ECO:0007669"/>
    <property type="project" value="UniProtKB-KW"/>
</dbReference>
<keyword evidence="12" id="KW-1133">Transmembrane helix</keyword>
<dbReference type="STRING" id="3076.A0A2P6U2U2"/>
<dbReference type="InterPro" id="IPR016064">
    <property type="entry name" value="NAD/diacylglycerol_kinase_sf"/>
</dbReference>
<feature type="region of interest" description="Disordered" evidence="11">
    <location>
        <begin position="296"/>
        <end position="384"/>
    </location>
</feature>
<feature type="domain" description="DAGKc" evidence="14">
    <location>
        <begin position="408"/>
        <end position="555"/>
    </location>
</feature>
<dbReference type="InterPro" id="IPR037607">
    <property type="entry name" value="DGK"/>
</dbReference>
<dbReference type="Gene3D" id="3.40.50.10330">
    <property type="entry name" value="Probable inorganic polyphosphate/atp-NAD kinase, domain 1"/>
    <property type="match status" value="1"/>
</dbReference>
<evidence type="ECO:0000256" key="1">
    <source>
        <dbReference type="ARBA" id="ARBA00004370"/>
    </source>
</evidence>
<gene>
    <name evidence="15" type="ORF">C2E21_1255</name>
</gene>
<dbReference type="PANTHER" id="PTHR11255:SF54">
    <property type="entry name" value="DIACYLGLYCEROL KINASE THETA"/>
    <property type="match status" value="1"/>
</dbReference>
<dbReference type="Proteomes" id="UP000239899">
    <property type="component" value="Unassembled WGS sequence"/>
</dbReference>
<organism evidence="15 16">
    <name type="scientific">Chlorella sorokiniana</name>
    <name type="common">Freshwater green alga</name>
    <dbReference type="NCBI Taxonomy" id="3076"/>
    <lineage>
        <taxon>Eukaryota</taxon>
        <taxon>Viridiplantae</taxon>
        <taxon>Chlorophyta</taxon>
        <taxon>core chlorophytes</taxon>
        <taxon>Trebouxiophyceae</taxon>
        <taxon>Chlorellales</taxon>
        <taxon>Chlorellaceae</taxon>
        <taxon>Chlorella clade</taxon>
        <taxon>Chlorella</taxon>
    </lineage>
</organism>